<dbReference type="InterPro" id="IPR036249">
    <property type="entry name" value="Thioredoxin-like_sf"/>
</dbReference>
<organism evidence="3 4">
    <name type="scientific">Candidatus Phycosocius spiralis</name>
    <dbReference type="NCBI Taxonomy" id="2815099"/>
    <lineage>
        <taxon>Bacteria</taxon>
        <taxon>Pseudomonadati</taxon>
        <taxon>Pseudomonadota</taxon>
        <taxon>Alphaproteobacteria</taxon>
        <taxon>Caulobacterales</taxon>
        <taxon>Caulobacterales incertae sedis</taxon>
        <taxon>Candidatus Phycosocius</taxon>
    </lineage>
</organism>
<dbReference type="EMBL" id="BPFZ01000001">
    <property type="protein sequence ID" value="GIU66056.1"/>
    <property type="molecule type" value="Genomic_DNA"/>
</dbReference>
<dbReference type="EC" id="5.99.1.4" evidence="1"/>
<evidence type="ECO:0000256" key="1">
    <source>
        <dbReference type="PIRNR" id="PIRNR006386"/>
    </source>
</evidence>
<dbReference type="PANTHER" id="PTHR42943:SF2">
    <property type="entry name" value="GLUTATHIONE S-TRANSFERASE KAPPA 1"/>
    <property type="match status" value="1"/>
</dbReference>
<dbReference type="PIRSF" id="PIRSF006386">
    <property type="entry name" value="HCCAis_GSTk"/>
    <property type="match status" value="1"/>
</dbReference>
<dbReference type="InterPro" id="IPR044087">
    <property type="entry name" value="NahD-like"/>
</dbReference>
<dbReference type="GO" id="GO:0016853">
    <property type="term" value="F:isomerase activity"/>
    <property type="evidence" value="ECO:0007669"/>
    <property type="project" value="UniProtKB-KW"/>
</dbReference>
<evidence type="ECO:0000259" key="2">
    <source>
        <dbReference type="Pfam" id="PF01323"/>
    </source>
</evidence>
<comment type="similarity">
    <text evidence="1">Belongs to the GST superfamily. NadH family.</text>
</comment>
<dbReference type="InterPro" id="IPR051924">
    <property type="entry name" value="GST_Kappa/NadH"/>
</dbReference>
<dbReference type="RefSeq" id="WP_284358523.1">
    <property type="nucleotide sequence ID" value="NZ_BPFZ01000001.1"/>
</dbReference>
<keyword evidence="4" id="KW-1185">Reference proteome</keyword>
<proteinExistence type="inferred from homology"/>
<dbReference type="Gene3D" id="3.40.30.10">
    <property type="entry name" value="Glutaredoxin"/>
    <property type="match status" value="1"/>
</dbReference>
<keyword evidence="1 3" id="KW-0413">Isomerase</keyword>
<dbReference type="Pfam" id="PF01323">
    <property type="entry name" value="DSBA"/>
    <property type="match status" value="1"/>
</dbReference>
<sequence length="199" mass="21821">MKQLEFIFDFASPNAYLAYHALGPILEATKVELIITPCLLGGIFKATNNQAPMVAYGHIKGKMDYEMLEMQRFIVRHQLGAFKMNPHFPLNSMHAIRGLIAAQTLGVGKPYLEAVLKGFWEDGLKMDETEVIAKILTQKGLDGPALMAATADPEIKATLAANTQAAVTRGVFGIPSFFVKGELYFGKERLAQVCEALTT</sequence>
<dbReference type="InterPro" id="IPR014440">
    <property type="entry name" value="HCCAis_GSTk"/>
</dbReference>
<dbReference type="SUPFAM" id="SSF52833">
    <property type="entry name" value="Thioredoxin-like"/>
    <property type="match status" value="1"/>
</dbReference>
<evidence type="ECO:0000313" key="4">
    <source>
        <dbReference type="Proteomes" id="UP001161064"/>
    </source>
</evidence>
<comment type="catalytic activity">
    <reaction evidence="1">
        <text>2-hydroxychromene-2-carboxylate = (3E)-4-(2-hydroxyphenyl)-2-oxobut-3-enoate</text>
        <dbReference type="Rhea" id="RHEA:27401"/>
        <dbReference type="ChEBI" id="CHEBI:59350"/>
        <dbReference type="ChEBI" id="CHEBI:59353"/>
        <dbReference type="EC" id="5.99.1.4"/>
    </reaction>
</comment>
<reference evidence="3" key="1">
    <citation type="submission" date="2021-05" db="EMBL/GenBank/DDBJ databases">
        <authorList>
            <person name="Tanabe Y."/>
        </authorList>
    </citation>
    <scope>NUCLEOTIDE SEQUENCE</scope>
    <source>
        <strain evidence="3">BOTRYCO-1</strain>
    </source>
</reference>
<dbReference type="CDD" id="cd03022">
    <property type="entry name" value="DsbA_HCCA_Iso"/>
    <property type="match status" value="1"/>
</dbReference>
<dbReference type="PANTHER" id="PTHR42943">
    <property type="entry name" value="GLUTATHIONE S-TRANSFERASE KAPPA"/>
    <property type="match status" value="1"/>
</dbReference>
<evidence type="ECO:0000313" key="3">
    <source>
        <dbReference type="EMBL" id="GIU66056.1"/>
    </source>
</evidence>
<gene>
    <name evidence="3" type="ORF">PsB1_0210</name>
</gene>
<dbReference type="Proteomes" id="UP001161064">
    <property type="component" value="Unassembled WGS sequence"/>
</dbReference>
<comment type="caution">
    <text evidence="3">The sequence shown here is derived from an EMBL/GenBank/DDBJ whole genome shotgun (WGS) entry which is preliminary data.</text>
</comment>
<reference evidence="3" key="2">
    <citation type="journal article" date="2023" name="ISME Commun">
        <title>Characterization of a bloom-associated alphaproteobacterial lineage, 'Candidatus Phycosocius': insights into freshwater algal-bacterial interactions.</title>
        <authorList>
            <person name="Tanabe Y."/>
            <person name="Yamaguchi H."/>
            <person name="Yoshida M."/>
            <person name="Kai A."/>
            <person name="Okazaki Y."/>
        </authorList>
    </citation>
    <scope>NUCLEOTIDE SEQUENCE</scope>
    <source>
        <strain evidence="3">BOTRYCO-1</strain>
    </source>
</reference>
<protein>
    <recommendedName>
        <fullName evidence="1">2-hydroxychromene-2-carboxylate isomerase</fullName>
        <ecNumber evidence="1">5.99.1.4</ecNumber>
    </recommendedName>
</protein>
<name>A0ABQ4PSS5_9PROT</name>
<feature type="domain" description="DSBA-like thioredoxin" evidence="2">
    <location>
        <begin position="4"/>
        <end position="197"/>
    </location>
</feature>
<accession>A0ABQ4PSS5</accession>
<dbReference type="InterPro" id="IPR001853">
    <property type="entry name" value="DSBA-like_thioredoxin_dom"/>
</dbReference>